<keyword evidence="4" id="KW-1185">Reference proteome</keyword>
<gene>
    <name evidence="3" type="ORF">SPRG_06678</name>
</gene>
<keyword evidence="2" id="KW-1133">Transmembrane helix</keyword>
<accession>A0A067CGX3</accession>
<dbReference type="Proteomes" id="UP000030745">
    <property type="component" value="Unassembled WGS sequence"/>
</dbReference>
<feature type="region of interest" description="Disordered" evidence="1">
    <location>
        <begin position="100"/>
        <end position="163"/>
    </location>
</feature>
<evidence type="ECO:0008006" key="5">
    <source>
        <dbReference type="Google" id="ProtNLM"/>
    </source>
</evidence>
<dbReference type="GeneID" id="24129011"/>
<keyword evidence="2" id="KW-0472">Membrane</keyword>
<evidence type="ECO:0000256" key="1">
    <source>
        <dbReference type="SAM" id="MobiDB-lite"/>
    </source>
</evidence>
<evidence type="ECO:0000313" key="4">
    <source>
        <dbReference type="Proteomes" id="UP000030745"/>
    </source>
</evidence>
<proteinExistence type="predicted"/>
<feature type="compositionally biased region" description="Basic and acidic residues" evidence="1">
    <location>
        <begin position="127"/>
        <end position="157"/>
    </location>
</feature>
<feature type="transmembrane region" description="Helical" evidence="2">
    <location>
        <begin position="316"/>
        <end position="333"/>
    </location>
</feature>
<sequence length="453" mass="50418">MLASDVVLSPRSQLLSPVSKLHRVRDLETDAQRQRIEAFAQKTRHMMRPSKLSLRTSRKPTFEYAYPLFPKARQPITIETATPLFRAKTKVQQAEPNHALPAAQAARGHDGAETERQPTQREPIGTRTEERRKSHQRAIEEDEKRRKLKKAEPRSAKDPVLPATNYHLKQMGLASPEINIYAPFNDEAEPSTSVRASPPRHTQSDLDTAAGDLRRRKKRSQSSSVGRLTPMKARLRSHRRSSSPLAPSTPESEPLSMVSVAIAMVVCISVATVAIYGSELINAMTSGPNAVASRSQYLLLSLHTVAQYFLKNLSSILIALCVVASVAAIVVYLPQSVQDDDRLVEKLVVCAKEELLLHAKSNRPGHAAVREAYLREAILDLLGYKGDARTNAMELWPSVRAALAEDSRLRCVRAKAKQSTGHSIYLWEWIAPQSTLAMNEYAARVTAHRNEAQ</sequence>
<feature type="compositionally biased region" description="Basic and acidic residues" evidence="1">
    <location>
        <begin position="107"/>
        <end position="119"/>
    </location>
</feature>
<keyword evidence="2" id="KW-0812">Transmembrane</keyword>
<dbReference type="RefSeq" id="XP_012200880.1">
    <property type="nucleotide sequence ID" value="XM_012345490.1"/>
</dbReference>
<feature type="region of interest" description="Disordered" evidence="1">
    <location>
        <begin position="188"/>
        <end position="252"/>
    </location>
</feature>
<name>A0A067CGX3_SAPPC</name>
<protein>
    <recommendedName>
        <fullName evidence="5">Man1/Src1 C-terminal domain-containing protein</fullName>
    </recommendedName>
</protein>
<dbReference type="VEuPathDB" id="FungiDB:SPRG_06678"/>
<dbReference type="OMA" id="YLWEWIA"/>
<reference evidence="3 4" key="1">
    <citation type="journal article" date="2013" name="PLoS Genet.">
        <title>Distinctive expansion of potential virulence genes in the genome of the oomycete fish pathogen Saprolegnia parasitica.</title>
        <authorList>
            <person name="Jiang R.H."/>
            <person name="de Bruijn I."/>
            <person name="Haas B.J."/>
            <person name="Belmonte R."/>
            <person name="Lobach L."/>
            <person name="Christie J."/>
            <person name="van den Ackerveken G."/>
            <person name="Bottin A."/>
            <person name="Bulone V."/>
            <person name="Diaz-Moreno S.M."/>
            <person name="Dumas B."/>
            <person name="Fan L."/>
            <person name="Gaulin E."/>
            <person name="Govers F."/>
            <person name="Grenville-Briggs L.J."/>
            <person name="Horner N.R."/>
            <person name="Levin J.Z."/>
            <person name="Mammella M."/>
            <person name="Meijer H.J."/>
            <person name="Morris P."/>
            <person name="Nusbaum C."/>
            <person name="Oome S."/>
            <person name="Phillips A.J."/>
            <person name="van Rooyen D."/>
            <person name="Rzeszutek E."/>
            <person name="Saraiva M."/>
            <person name="Secombes C.J."/>
            <person name="Seidl M.F."/>
            <person name="Snel B."/>
            <person name="Stassen J.H."/>
            <person name="Sykes S."/>
            <person name="Tripathy S."/>
            <person name="van den Berg H."/>
            <person name="Vega-Arreguin J.C."/>
            <person name="Wawra S."/>
            <person name="Young S.K."/>
            <person name="Zeng Q."/>
            <person name="Dieguez-Uribeondo J."/>
            <person name="Russ C."/>
            <person name="Tyler B.M."/>
            <person name="van West P."/>
        </authorList>
    </citation>
    <scope>NUCLEOTIDE SEQUENCE [LARGE SCALE GENOMIC DNA]</scope>
    <source>
        <strain evidence="3 4">CBS 223.65</strain>
    </source>
</reference>
<dbReference type="AlphaFoldDB" id="A0A067CGX3"/>
<organism evidence="3 4">
    <name type="scientific">Saprolegnia parasitica (strain CBS 223.65)</name>
    <dbReference type="NCBI Taxonomy" id="695850"/>
    <lineage>
        <taxon>Eukaryota</taxon>
        <taxon>Sar</taxon>
        <taxon>Stramenopiles</taxon>
        <taxon>Oomycota</taxon>
        <taxon>Saprolegniomycetes</taxon>
        <taxon>Saprolegniales</taxon>
        <taxon>Saprolegniaceae</taxon>
        <taxon>Saprolegnia</taxon>
    </lineage>
</organism>
<dbReference type="EMBL" id="KK583211">
    <property type="protein sequence ID" value="KDO28440.1"/>
    <property type="molecule type" value="Genomic_DNA"/>
</dbReference>
<feature type="transmembrane region" description="Helical" evidence="2">
    <location>
        <begin position="255"/>
        <end position="278"/>
    </location>
</feature>
<dbReference type="KEGG" id="spar:SPRG_06678"/>
<evidence type="ECO:0000256" key="2">
    <source>
        <dbReference type="SAM" id="Phobius"/>
    </source>
</evidence>
<dbReference type="OrthoDB" id="79141at2759"/>
<evidence type="ECO:0000313" key="3">
    <source>
        <dbReference type="EMBL" id="KDO28440.1"/>
    </source>
</evidence>